<dbReference type="PROSITE" id="PS50893">
    <property type="entry name" value="ABC_TRANSPORTER_2"/>
    <property type="match status" value="1"/>
</dbReference>
<name>A0A2V1KDE3_9ACTO</name>
<dbReference type="PANTHER" id="PTHR43158">
    <property type="entry name" value="SKFA PEPTIDE EXPORT ATP-BINDING PROTEIN SKFE"/>
    <property type="match status" value="1"/>
</dbReference>
<sequence length="245" mass="26990">MSASIEFSDVSFHYGFRHSDALENVSFSVGAGSITGLLGRNGSGKSTIAMLMAGQAYAQEGDVLIDGVPVFDNPQAMASVCNAADSMAIFGDEKIKNTLNLWRDVRPNWDEDFAGQLFETFKISIKKKPDKLSRGQRSALHAILGLASRCPVTIFDEVHLGMDAVAREVFYRTVLADYTQNPRTIIMSSHLIEEIEDLLDHVLFVHEGKLIESGDADDVRERHARENKVPSLTDILVEMTIGDIS</sequence>
<evidence type="ECO:0000313" key="5">
    <source>
        <dbReference type="Proteomes" id="UP000245283"/>
    </source>
</evidence>
<dbReference type="EMBL" id="QETB01000001">
    <property type="protein sequence ID" value="PWF27517.1"/>
    <property type="molecule type" value="Genomic_DNA"/>
</dbReference>
<reference evidence="5" key="1">
    <citation type="submission" date="2018-05" db="EMBL/GenBank/DDBJ databases">
        <authorList>
            <person name="Li Y."/>
        </authorList>
    </citation>
    <scope>NUCLEOTIDE SEQUENCE [LARGE SCALE GENOMIC DNA]</scope>
    <source>
        <strain evidence="5">sk1b4</strain>
    </source>
</reference>
<gene>
    <name evidence="4" type="ORF">DD236_03830</name>
</gene>
<protein>
    <recommendedName>
        <fullName evidence="3">ABC transporter domain-containing protein</fullName>
    </recommendedName>
</protein>
<dbReference type="SUPFAM" id="SSF52540">
    <property type="entry name" value="P-loop containing nucleoside triphosphate hydrolases"/>
    <property type="match status" value="1"/>
</dbReference>
<dbReference type="AlphaFoldDB" id="A0A2V1KDE3"/>
<dbReference type="GO" id="GO:0005524">
    <property type="term" value="F:ATP binding"/>
    <property type="evidence" value="ECO:0007669"/>
    <property type="project" value="UniProtKB-KW"/>
</dbReference>
<evidence type="ECO:0000259" key="3">
    <source>
        <dbReference type="PROSITE" id="PS50893"/>
    </source>
</evidence>
<keyword evidence="5" id="KW-1185">Reference proteome</keyword>
<dbReference type="InterPro" id="IPR027417">
    <property type="entry name" value="P-loop_NTPase"/>
</dbReference>
<evidence type="ECO:0000256" key="1">
    <source>
        <dbReference type="ARBA" id="ARBA00022741"/>
    </source>
</evidence>
<organism evidence="4 5">
    <name type="scientific">Ancrocorticia populi</name>
    <dbReference type="NCBI Taxonomy" id="2175228"/>
    <lineage>
        <taxon>Bacteria</taxon>
        <taxon>Bacillati</taxon>
        <taxon>Actinomycetota</taxon>
        <taxon>Actinomycetes</taxon>
        <taxon>Actinomycetales</taxon>
        <taxon>Actinomycetaceae</taxon>
        <taxon>Ancrocorticia</taxon>
    </lineage>
</organism>
<dbReference type="Pfam" id="PF00005">
    <property type="entry name" value="ABC_tran"/>
    <property type="match status" value="1"/>
</dbReference>
<dbReference type="Proteomes" id="UP000245283">
    <property type="component" value="Unassembled WGS sequence"/>
</dbReference>
<evidence type="ECO:0000313" key="4">
    <source>
        <dbReference type="EMBL" id="PWF27517.1"/>
    </source>
</evidence>
<proteinExistence type="predicted"/>
<dbReference type="PANTHER" id="PTHR43158:SF5">
    <property type="entry name" value="ABC TRANSPORTER, ATP-BINDING PROTEIN"/>
    <property type="match status" value="1"/>
</dbReference>
<dbReference type="OrthoDB" id="9804819at2"/>
<dbReference type="GO" id="GO:0016887">
    <property type="term" value="F:ATP hydrolysis activity"/>
    <property type="evidence" value="ECO:0007669"/>
    <property type="project" value="InterPro"/>
</dbReference>
<dbReference type="InterPro" id="IPR003439">
    <property type="entry name" value="ABC_transporter-like_ATP-bd"/>
</dbReference>
<evidence type="ECO:0000256" key="2">
    <source>
        <dbReference type="ARBA" id="ARBA00022840"/>
    </source>
</evidence>
<accession>A0A2V1KDE3</accession>
<dbReference type="SMART" id="SM00382">
    <property type="entry name" value="AAA"/>
    <property type="match status" value="1"/>
</dbReference>
<dbReference type="Gene3D" id="3.40.50.300">
    <property type="entry name" value="P-loop containing nucleotide triphosphate hydrolases"/>
    <property type="match status" value="1"/>
</dbReference>
<keyword evidence="1" id="KW-0547">Nucleotide-binding</keyword>
<dbReference type="InterPro" id="IPR003593">
    <property type="entry name" value="AAA+_ATPase"/>
</dbReference>
<dbReference type="RefSeq" id="WP_109093017.1">
    <property type="nucleotide sequence ID" value="NZ_QETB01000001.1"/>
</dbReference>
<comment type="caution">
    <text evidence="4">The sequence shown here is derived from an EMBL/GenBank/DDBJ whole genome shotgun (WGS) entry which is preliminary data.</text>
</comment>
<keyword evidence="2" id="KW-0067">ATP-binding</keyword>
<feature type="domain" description="ABC transporter" evidence="3">
    <location>
        <begin position="5"/>
        <end position="232"/>
    </location>
</feature>